<dbReference type="SUPFAM" id="SSF52518">
    <property type="entry name" value="Thiamin diphosphate-binding fold (THDP-binding)"/>
    <property type="match status" value="2"/>
</dbReference>
<dbReference type="Gene3D" id="3.40.50.1220">
    <property type="entry name" value="TPP-binding domain"/>
    <property type="match status" value="1"/>
</dbReference>
<feature type="region of interest" description="FAD-binding domain" evidence="3">
    <location>
        <begin position="186"/>
        <end position="337"/>
    </location>
</feature>
<comment type="cofactor">
    <cofactor evidence="3">
        <name>Mg(2+)</name>
        <dbReference type="ChEBI" id="CHEBI:18420"/>
    </cofactor>
    <text evidence="3">Binds 1 Mg(2+) ion per subunit.</text>
</comment>
<keyword evidence="3" id="KW-1003">Cell membrane</keyword>
<feature type="domain" description="Thiamine pyrophosphate enzyme central" evidence="5">
    <location>
        <begin position="194"/>
        <end position="322"/>
    </location>
</feature>
<evidence type="ECO:0000256" key="3">
    <source>
        <dbReference type="HAMAP-Rule" id="MF_00850"/>
    </source>
</evidence>
<organism evidence="8 9">
    <name type="scientific">Methylobacterium soli</name>
    <dbReference type="NCBI Taxonomy" id="553447"/>
    <lineage>
        <taxon>Bacteria</taxon>
        <taxon>Pseudomonadati</taxon>
        <taxon>Pseudomonadota</taxon>
        <taxon>Alphaproteobacteria</taxon>
        <taxon>Hyphomicrobiales</taxon>
        <taxon>Methylobacteriaceae</taxon>
        <taxon>Methylobacterium</taxon>
    </lineage>
</organism>
<dbReference type="GO" id="GO:0048039">
    <property type="term" value="F:ubiquinone binding"/>
    <property type="evidence" value="ECO:0007669"/>
    <property type="project" value="UniProtKB-UniRule"/>
</dbReference>
<comment type="cofactor">
    <cofactor evidence="3">
        <name>FAD</name>
        <dbReference type="ChEBI" id="CHEBI:57692"/>
    </cofactor>
    <text evidence="3">Binds 1 FAD per subunit.</text>
</comment>
<feature type="binding site" evidence="3">
    <location>
        <begin position="411"/>
        <end position="413"/>
    </location>
    <ligand>
        <name>thiamine diphosphate</name>
        <dbReference type="ChEBI" id="CHEBI:58937"/>
    </ligand>
</feature>
<keyword evidence="3" id="KW-0285">Flavoprotein</keyword>
<dbReference type="InterPro" id="IPR011766">
    <property type="entry name" value="TPP_enzyme_TPP-bd"/>
</dbReference>
<comment type="subunit">
    <text evidence="3">Homotetramer.</text>
</comment>
<feature type="binding site" evidence="3">
    <location>
        <begin position="465"/>
        <end position="471"/>
    </location>
    <ligand>
        <name>thiamine diphosphate</name>
        <dbReference type="ChEBI" id="CHEBI:58937"/>
    </ligand>
</feature>
<feature type="domain" description="Thiamine pyrophosphate enzyme TPP-binding" evidence="6">
    <location>
        <begin position="384"/>
        <end position="530"/>
    </location>
</feature>
<dbReference type="InterPro" id="IPR044261">
    <property type="entry name" value="Pyruvate_dehydrogenase"/>
</dbReference>
<gene>
    <name evidence="3 8" type="primary">poxB</name>
    <name evidence="8" type="ORF">F6X53_13800</name>
</gene>
<comment type="catalytic activity">
    <reaction evidence="3">
        <text>a ubiquinone + pyruvate + H2O = a ubiquinol + acetate + CO2</text>
        <dbReference type="Rhea" id="RHEA:27405"/>
        <dbReference type="Rhea" id="RHEA-COMP:9565"/>
        <dbReference type="Rhea" id="RHEA-COMP:9566"/>
        <dbReference type="ChEBI" id="CHEBI:15361"/>
        <dbReference type="ChEBI" id="CHEBI:15377"/>
        <dbReference type="ChEBI" id="CHEBI:16389"/>
        <dbReference type="ChEBI" id="CHEBI:16526"/>
        <dbReference type="ChEBI" id="CHEBI:17976"/>
        <dbReference type="ChEBI" id="CHEBI:30089"/>
        <dbReference type="EC" id="1.2.5.1"/>
    </reaction>
</comment>
<dbReference type="Proteomes" id="UP000474159">
    <property type="component" value="Unassembled WGS sequence"/>
</dbReference>
<dbReference type="InterPro" id="IPR047211">
    <property type="entry name" value="POXB-like"/>
</dbReference>
<evidence type="ECO:0000313" key="8">
    <source>
        <dbReference type="EMBL" id="KAB1078752.1"/>
    </source>
</evidence>
<dbReference type="GO" id="GO:0042867">
    <property type="term" value="P:pyruvate catabolic process"/>
    <property type="evidence" value="ECO:0007669"/>
    <property type="project" value="UniProtKB-UniRule"/>
</dbReference>
<dbReference type="Pfam" id="PF02776">
    <property type="entry name" value="TPP_enzyme_N"/>
    <property type="match status" value="1"/>
</dbReference>
<evidence type="ECO:0000259" key="7">
    <source>
        <dbReference type="Pfam" id="PF02776"/>
    </source>
</evidence>
<dbReference type="EMBL" id="VZZK01000012">
    <property type="protein sequence ID" value="KAB1078752.1"/>
    <property type="molecule type" value="Genomic_DNA"/>
</dbReference>
<name>A0A6L3T1P3_9HYPH</name>
<dbReference type="AlphaFoldDB" id="A0A6L3T1P3"/>
<dbReference type="NCBIfam" id="NF006591">
    <property type="entry name" value="PRK09124.1"/>
    <property type="match status" value="1"/>
</dbReference>
<keyword evidence="3" id="KW-0479">Metal-binding</keyword>
<dbReference type="GO" id="GO:0050660">
    <property type="term" value="F:flavin adenine dinucleotide binding"/>
    <property type="evidence" value="ECO:0007669"/>
    <property type="project" value="UniProtKB-UniRule"/>
</dbReference>
<feature type="region of interest" description="Membrane-binding domain" evidence="3">
    <location>
        <begin position="536"/>
        <end position="577"/>
    </location>
</feature>
<comment type="function">
    <text evidence="3">A peripheral cell membrane enzyme that catalyzes the oxidative decarboxylation of pyruvate to form acetate and CO(2). It channels electrons from the cytoplasm to the respiratory chain at the cell membrane via ubiquinone.</text>
</comment>
<evidence type="ECO:0000313" key="9">
    <source>
        <dbReference type="Proteomes" id="UP000474159"/>
    </source>
</evidence>
<reference evidence="8 9" key="1">
    <citation type="submission" date="2019-09" db="EMBL/GenBank/DDBJ databases">
        <title>YIM 48816 draft genome.</title>
        <authorList>
            <person name="Jiang L."/>
        </authorList>
    </citation>
    <scope>NUCLEOTIDE SEQUENCE [LARGE SCALE GENOMIC DNA]</scope>
    <source>
        <strain evidence="8 9">YIM 48816</strain>
    </source>
</reference>
<feature type="binding site" evidence="3">
    <location>
        <position position="295"/>
    </location>
    <ligand>
        <name>FAD</name>
        <dbReference type="ChEBI" id="CHEBI:57692"/>
    </ligand>
</feature>
<dbReference type="HAMAP" id="MF_00850">
    <property type="entry name" value="POX"/>
    <property type="match status" value="1"/>
</dbReference>
<dbReference type="GO" id="GO:0005886">
    <property type="term" value="C:plasma membrane"/>
    <property type="evidence" value="ECO:0007669"/>
    <property type="project" value="UniProtKB-SubCell"/>
</dbReference>
<feature type="binding site" evidence="3">
    <location>
        <position position="51"/>
    </location>
    <ligand>
        <name>thiamine diphosphate</name>
        <dbReference type="ChEBI" id="CHEBI:58937"/>
    </ligand>
</feature>
<keyword evidence="3" id="KW-0274">FAD</keyword>
<feature type="site" description="Moves into active site upon enzyme activation, plays a role in electron transfer" evidence="3">
    <location>
        <position position="470"/>
    </location>
</feature>
<dbReference type="InterPro" id="IPR012000">
    <property type="entry name" value="Thiamin_PyroP_enz_cen_dom"/>
</dbReference>
<dbReference type="FunFam" id="3.40.50.1220:FF:000013">
    <property type="entry name" value="Pyruvate dehydrogenase [ubiquinone]"/>
    <property type="match status" value="1"/>
</dbReference>
<dbReference type="Gene3D" id="3.40.50.970">
    <property type="match status" value="2"/>
</dbReference>
<keyword evidence="2 3" id="KW-0786">Thiamine pyrophosphate</keyword>
<feature type="binding site" evidence="3">
    <location>
        <begin position="277"/>
        <end position="281"/>
    </location>
    <ligand>
        <name>FAD</name>
        <dbReference type="ChEBI" id="CHEBI:57692"/>
    </ligand>
</feature>
<feature type="binding site" evidence="3">
    <location>
        <begin position="254"/>
        <end position="257"/>
    </location>
    <ligand>
        <name>FAD</name>
        <dbReference type="ChEBI" id="CHEBI:57692"/>
    </ligand>
</feature>
<comment type="activity regulation">
    <text evidence="3">The C-terminus inhibits activity; it has to move for the enzyme to be active. Activated by lipid-binding, which occurs via the C-terminus.</text>
</comment>
<keyword evidence="3" id="KW-0446">Lipid-binding</keyword>
<dbReference type="RefSeq" id="WP_151000676.1">
    <property type="nucleotide sequence ID" value="NZ_VZZK01000012.1"/>
</dbReference>
<keyword evidence="3" id="KW-0460">Magnesium</keyword>
<accession>A0A6L3T1P3</accession>
<dbReference type="InterPro" id="IPR029035">
    <property type="entry name" value="DHS-like_NAD/FAD-binding_dom"/>
</dbReference>
<dbReference type="SUPFAM" id="SSF52467">
    <property type="entry name" value="DHS-like NAD/FAD-binding domain"/>
    <property type="match status" value="1"/>
</dbReference>
<dbReference type="InterPro" id="IPR029061">
    <property type="entry name" value="THDP-binding"/>
</dbReference>
<dbReference type="GO" id="GO:0052737">
    <property type="term" value="F:pyruvate dehydrogenase (quinone) activity"/>
    <property type="evidence" value="ECO:0007669"/>
    <property type="project" value="UniProtKB-UniRule"/>
</dbReference>
<dbReference type="CDD" id="cd02014">
    <property type="entry name" value="TPP_POX"/>
    <property type="match status" value="1"/>
</dbReference>
<evidence type="ECO:0000259" key="5">
    <source>
        <dbReference type="Pfam" id="PF00205"/>
    </source>
</evidence>
<dbReference type="InterPro" id="IPR047210">
    <property type="entry name" value="TPP_PYR_POXB-like"/>
</dbReference>
<dbReference type="GO" id="GO:0030976">
    <property type="term" value="F:thiamine pyrophosphate binding"/>
    <property type="evidence" value="ECO:0007669"/>
    <property type="project" value="UniProtKB-UniRule"/>
</dbReference>
<dbReference type="Pfam" id="PF00205">
    <property type="entry name" value="TPP_enzyme_M"/>
    <property type="match status" value="1"/>
</dbReference>
<comment type="subcellular location">
    <subcellularLocation>
        <location evidence="3">Cell membrane</location>
        <topology evidence="3">Peripheral membrane protein</topology>
        <orientation evidence="3">Cytoplasmic side</orientation>
    </subcellularLocation>
</comment>
<dbReference type="InterPro" id="IPR047212">
    <property type="entry name" value="TPP_POXB-like"/>
</dbReference>
<evidence type="ECO:0000259" key="6">
    <source>
        <dbReference type="Pfam" id="PF02775"/>
    </source>
</evidence>
<feature type="binding site" evidence="3">
    <location>
        <begin position="438"/>
        <end position="440"/>
    </location>
    <ligand>
        <name>thiamine diphosphate</name>
        <dbReference type="ChEBI" id="CHEBI:58937"/>
    </ligand>
</feature>
<keyword evidence="3 8" id="KW-0560">Oxidoreductase</keyword>
<proteinExistence type="inferred from homology"/>
<comment type="domain">
    <text evidence="3">Has 4 domains; the Pyr domain which binds the pyrimidine moiety of the thiamine pyrophosphate cofactor, the FAD-binding domain, the PP-binding domain which binds the pyrophosphate portion of thiamine pyrophosphate and the C-terminal membrane binding region. The C-terminus is held closely against the rest of the protein and covers the active site; during activation it unfolds from the rest of the protein and forms an amphipathic helix upon membrane binding, exposing the active site.</text>
</comment>
<dbReference type="InterPro" id="IPR012001">
    <property type="entry name" value="Thiamin_PyroP_enz_TPP-bd_dom"/>
</dbReference>
<dbReference type="EC" id="1.2.5.1" evidence="3"/>
<evidence type="ECO:0000256" key="4">
    <source>
        <dbReference type="RuleBase" id="RU362132"/>
    </source>
</evidence>
<feature type="binding site" evidence="3">
    <location>
        <position position="438"/>
    </location>
    <ligand>
        <name>Mg(2+)</name>
        <dbReference type="ChEBI" id="CHEBI:18420"/>
    </ligand>
</feature>
<keyword evidence="3" id="KW-0547">Nucleotide-binding</keyword>
<keyword evidence="3" id="KW-0472">Membrane</keyword>
<comment type="caution">
    <text evidence="3">Lacks conserved residue(s) required for the propagation of feature annotation.</text>
</comment>
<dbReference type="PANTHER" id="PTHR42981">
    <property type="entry name" value="PYRUVATE DEHYDROGENASE [UBIQUINONE]"/>
    <property type="match status" value="1"/>
</dbReference>
<keyword evidence="3 8" id="KW-0670">Pyruvate</keyword>
<keyword evidence="9" id="KW-1185">Reference proteome</keyword>
<comment type="caution">
    <text evidence="8">The sequence shown here is derived from an EMBL/GenBank/DDBJ whole genome shotgun (WGS) entry which is preliminary data.</text>
</comment>
<comment type="similarity">
    <text evidence="1 3 4">Belongs to the TPP enzyme family.</text>
</comment>
<evidence type="ECO:0000256" key="1">
    <source>
        <dbReference type="ARBA" id="ARBA00007812"/>
    </source>
</evidence>
<dbReference type="GO" id="GO:0000287">
    <property type="term" value="F:magnesium ion binding"/>
    <property type="evidence" value="ECO:0007669"/>
    <property type="project" value="UniProtKB-UniRule"/>
</dbReference>
<sequence>MRITNVADLVVETLQQVGVERIFGVVGDSLNAITEAIRARGKIEWVHVRHEEAGAFAAGAESQITGKLAVCAGSCGPGHVHLINGLYDCHRTRTPVLAIAAHIPSPEIGSGYFQETDPKHLFRECSHYCELVSDPAQLPYVLENAVRAAVGQQGVAVVIIPGDVAVKDAPARAIAPNPGLLPRKPVIRPSESDLDALAELLNGSKRITLLCGRGCAGAHGPLLRLAETLKSPIVHALGGKEFVEYDNPYDVGMTGLIGFSSGYAAMHGCETLLMLGTDFPYKQFYPADAKVAQVDLRPGQLGRRCKLDLGLVGDVAETIEALLPKLRAKDDRSYLDASLKHYTKAREGLDDLATGKPGRKPIHPQYLAKVVSEAAAEDAILTADVGTPTIWAARYLRMNGKRRLLGSWVHGSMANAMAQGLGAQAADRTRQVIALSGDGGFAMLMGDLLTLRQERLPLKIVVFNNGTLGFVEMEMKAAGYLETGVSLENPDFAALARAAGIHGIRVEDPGELEGAAREVFAHDGPALLDVVVNRQELSIPPKIDGQQVKGFSLYVLRAVMSGRGDAVLDLAKSNLIR</sequence>
<feature type="binding site" evidence="3">
    <location>
        <position position="465"/>
    </location>
    <ligand>
        <name>Mg(2+)</name>
        <dbReference type="ChEBI" id="CHEBI:18420"/>
    </ligand>
</feature>
<comment type="cofactor">
    <cofactor evidence="3">
        <name>thiamine diphosphate</name>
        <dbReference type="ChEBI" id="CHEBI:58937"/>
    </cofactor>
    <text evidence="3">Binds 1 thiamine pyrophosphate per subunit.</text>
</comment>
<keyword evidence="3 8" id="KW-0830">Ubiquinone</keyword>
<evidence type="ECO:0000256" key="2">
    <source>
        <dbReference type="ARBA" id="ARBA00023052"/>
    </source>
</evidence>
<dbReference type="OrthoDB" id="4494979at2"/>
<dbReference type="CDD" id="cd07039">
    <property type="entry name" value="TPP_PYR_POX"/>
    <property type="match status" value="1"/>
</dbReference>
<dbReference type="Pfam" id="PF02775">
    <property type="entry name" value="TPP_enzyme_C"/>
    <property type="match status" value="1"/>
</dbReference>
<protein>
    <recommendedName>
        <fullName evidence="3">Pyruvate dehydrogenase [ubiquinone]</fullName>
        <ecNumber evidence="3">1.2.5.1</ecNumber>
    </recommendedName>
    <alternativeName>
        <fullName evidence="3">Pyruvate oxidase</fullName>
        <shortName evidence="3">POX</shortName>
    </alternativeName>
    <alternativeName>
        <fullName evidence="3">Pyruvate:ubiquinone-8 oxidoreductase</fullName>
    </alternativeName>
</protein>
<dbReference type="PANTHER" id="PTHR42981:SF2">
    <property type="entry name" value="PYRUVATE DEHYDROGENASE [UBIQUINONE]"/>
    <property type="match status" value="1"/>
</dbReference>
<feature type="domain" description="Thiamine pyrophosphate enzyme N-terminal TPP-binding" evidence="7">
    <location>
        <begin position="5"/>
        <end position="119"/>
    </location>
</feature>
<dbReference type="GO" id="GO:0008289">
    <property type="term" value="F:lipid binding"/>
    <property type="evidence" value="ECO:0007669"/>
    <property type="project" value="UniProtKB-UniRule"/>
</dbReference>